<gene>
    <name evidence="3" type="ORF">D1B33_07650</name>
</gene>
<protein>
    <submittedName>
        <fullName evidence="3">Nucleoid-structuring protein H-NS</fullName>
    </submittedName>
</protein>
<organism evidence="3 4">
    <name type="scientific">Ureibacillus yapensis</name>
    <dbReference type="NCBI Taxonomy" id="2304605"/>
    <lineage>
        <taxon>Bacteria</taxon>
        <taxon>Bacillati</taxon>
        <taxon>Bacillota</taxon>
        <taxon>Bacilli</taxon>
        <taxon>Bacillales</taxon>
        <taxon>Caryophanaceae</taxon>
        <taxon>Ureibacillus</taxon>
    </lineage>
</organism>
<dbReference type="Gene3D" id="3.20.20.70">
    <property type="entry name" value="Aldolase class I"/>
    <property type="match status" value="1"/>
</dbReference>
<dbReference type="Pfam" id="PF00682">
    <property type="entry name" value="HMGL-like"/>
    <property type="match status" value="1"/>
</dbReference>
<comment type="caution">
    <text evidence="3">The sequence shown here is derived from an EMBL/GenBank/DDBJ whole genome shotgun (WGS) entry which is preliminary data.</text>
</comment>
<dbReference type="GO" id="GO:0003852">
    <property type="term" value="F:2-isopropylmalate synthase activity"/>
    <property type="evidence" value="ECO:0007669"/>
    <property type="project" value="TreeGrafter"/>
</dbReference>
<dbReference type="CDD" id="cd07944">
    <property type="entry name" value="DRE_TIM_HOA_like"/>
    <property type="match status" value="1"/>
</dbReference>
<evidence type="ECO:0000313" key="4">
    <source>
        <dbReference type="Proteomes" id="UP000265692"/>
    </source>
</evidence>
<dbReference type="RefSeq" id="WP_118875802.1">
    <property type="nucleotide sequence ID" value="NZ_QWEI01000003.1"/>
</dbReference>
<dbReference type="Proteomes" id="UP000265692">
    <property type="component" value="Unassembled WGS sequence"/>
</dbReference>
<dbReference type="InterPro" id="IPR013785">
    <property type="entry name" value="Aldolase_TIM"/>
</dbReference>
<dbReference type="InterPro" id="IPR050073">
    <property type="entry name" value="2-IPM_HCS-like"/>
</dbReference>
<dbReference type="PROSITE" id="PS50991">
    <property type="entry name" value="PYR_CT"/>
    <property type="match status" value="1"/>
</dbReference>
<proteinExistence type="predicted"/>
<name>A0A396S8Z1_9BACL</name>
<dbReference type="AlphaFoldDB" id="A0A396S8Z1"/>
<sequence length="320" mass="36572">MQPNVKIIDCTIRDGGLVNNWDFSSEFVQDLYYGLDAAGVEYMEIGYKNSPKLLNATEPNPWRFLDDNFLREIIPEKKFTKLSALVDIGRVDPNDILPREQSVLDMIRVACYVREVDKGLELVQMFHELGYETSLNIMALSSVPEHQLIEAFDMIRESPVDVVYIVDSFGSLDPKDIEHQVKKFSELIPNKQLGIHTHNNLQLAFANTLTAMRNGVVFLDSSVYGMGRAAGNCHTELLVGYIKKANYNIEPVLHIIEKHMLNMREKWEWGYIIPYMISGILNEHPRVAMAYRSSDDRDQFVNFYDQVTTPEASLSPTSKS</sequence>
<accession>A0A396S8Z1</accession>
<evidence type="ECO:0000259" key="2">
    <source>
        <dbReference type="PROSITE" id="PS50991"/>
    </source>
</evidence>
<dbReference type="InterPro" id="IPR000891">
    <property type="entry name" value="PYR_CT"/>
</dbReference>
<evidence type="ECO:0000256" key="1">
    <source>
        <dbReference type="ARBA" id="ARBA00023211"/>
    </source>
</evidence>
<dbReference type="OrthoDB" id="9804858at2"/>
<dbReference type="GO" id="GO:0009098">
    <property type="term" value="P:L-leucine biosynthetic process"/>
    <property type="evidence" value="ECO:0007669"/>
    <property type="project" value="TreeGrafter"/>
</dbReference>
<dbReference type="PANTHER" id="PTHR10277:SF9">
    <property type="entry name" value="2-ISOPROPYLMALATE SYNTHASE 1, CHLOROPLASTIC-RELATED"/>
    <property type="match status" value="1"/>
</dbReference>
<dbReference type="EMBL" id="QWEI01000003">
    <property type="protein sequence ID" value="RHW37413.1"/>
    <property type="molecule type" value="Genomic_DNA"/>
</dbReference>
<feature type="domain" description="Pyruvate carboxyltransferase" evidence="2">
    <location>
        <begin position="5"/>
        <end position="257"/>
    </location>
</feature>
<reference evidence="3 4" key="1">
    <citation type="submission" date="2018-08" db="EMBL/GenBank/DDBJ databases">
        <title>Lysinibacillus sp. YLB-03 draft genome sequence.</title>
        <authorList>
            <person name="Yu L."/>
        </authorList>
    </citation>
    <scope>NUCLEOTIDE SEQUENCE [LARGE SCALE GENOMIC DNA]</scope>
    <source>
        <strain evidence="3 4">YLB-03</strain>
    </source>
</reference>
<keyword evidence="4" id="KW-1185">Reference proteome</keyword>
<dbReference type="PANTHER" id="PTHR10277">
    <property type="entry name" value="HOMOCITRATE SYNTHASE-RELATED"/>
    <property type="match status" value="1"/>
</dbReference>
<dbReference type="SUPFAM" id="SSF51569">
    <property type="entry name" value="Aldolase"/>
    <property type="match status" value="1"/>
</dbReference>
<keyword evidence="1" id="KW-0464">Manganese</keyword>
<evidence type="ECO:0000313" key="3">
    <source>
        <dbReference type="EMBL" id="RHW37413.1"/>
    </source>
</evidence>